<feature type="repeat" description="Solcar" evidence="12">
    <location>
        <begin position="202"/>
        <end position="303"/>
    </location>
</feature>
<accession>A0A183E4C4</accession>
<evidence type="ECO:0000256" key="3">
    <source>
        <dbReference type="ARBA" id="ARBA00022448"/>
    </source>
</evidence>
<dbReference type="Gene3D" id="1.50.40.10">
    <property type="entry name" value="Mitochondrial carrier domain"/>
    <property type="match status" value="2"/>
</dbReference>
<name>A0A183E4C4_9BILA</name>
<dbReference type="Proteomes" id="UP000271098">
    <property type="component" value="Unassembled WGS sequence"/>
</dbReference>
<keyword evidence="7" id="KW-1133">Transmembrane helix</keyword>
<keyword evidence="9" id="KW-0406">Ion transport</keyword>
<evidence type="ECO:0000256" key="9">
    <source>
        <dbReference type="ARBA" id="ARBA00023065"/>
    </source>
</evidence>
<keyword evidence="10" id="KW-0496">Mitochondrion</keyword>
<keyword evidence="15" id="KW-1185">Reference proteome</keyword>
<dbReference type="FunFam" id="1.50.40.10:FF:000127">
    <property type="entry name" value="MC family mitochondrial carrier protein"/>
    <property type="match status" value="1"/>
</dbReference>
<comment type="similarity">
    <text evidence="2 13">Belongs to the mitochondrial carrier (TC 2.A.29) family.</text>
</comment>
<dbReference type="AlphaFoldDB" id="A0A183E4C4"/>
<dbReference type="OrthoDB" id="43906at2759"/>
<dbReference type="PANTHER" id="PTHR45758">
    <property type="entry name" value="MITOFERRIN-1-RELATED"/>
    <property type="match status" value="1"/>
</dbReference>
<evidence type="ECO:0000256" key="10">
    <source>
        <dbReference type="ARBA" id="ARBA00023128"/>
    </source>
</evidence>
<feature type="repeat" description="Solcar" evidence="12">
    <location>
        <begin position="12"/>
        <end position="100"/>
    </location>
</feature>
<evidence type="ECO:0000256" key="7">
    <source>
        <dbReference type="ARBA" id="ARBA00022989"/>
    </source>
</evidence>
<evidence type="ECO:0000313" key="15">
    <source>
        <dbReference type="Proteomes" id="UP000271098"/>
    </source>
</evidence>
<gene>
    <name evidence="14" type="ORF">GPUH_LOCUS15816</name>
</gene>
<dbReference type="GO" id="GO:0005743">
    <property type="term" value="C:mitochondrial inner membrane"/>
    <property type="evidence" value="ECO:0007669"/>
    <property type="project" value="UniProtKB-SubCell"/>
</dbReference>
<evidence type="ECO:0000256" key="11">
    <source>
        <dbReference type="ARBA" id="ARBA00023136"/>
    </source>
</evidence>
<dbReference type="EMBL" id="UYRT01082948">
    <property type="protein sequence ID" value="VDN26727.1"/>
    <property type="molecule type" value="Genomic_DNA"/>
</dbReference>
<dbReference type="Pfam" id="PF00153">
    <property type="entry name" value="Mito_carr"/>
    <property type="match status" value="3"/>
</dbReference>
<dbReference type="GO" id="GO:0048250">
    <property type="term" value="P:iron import into the mitochondrion"/>
    <property type="evidence" value="ECO:0007669"/>
    <property type="project" value="TreeGrafter"/>
</dbReference>
<evidence type="ECO:0000313" key="16">
    <source>
        <dbReference type="WBParaSite" id="GPUH_0001583701-mRNA-1"/>
    </source>
</evidence>
<sequence>MQENFCDLSPTYKWRVHLLAGSVAGLAEHCVMFPFDSVKTRMQSLCPCPETKCPTAMHSLFTMVKREGLLRPLKGVNAIVLGAVPAHALYYTVYEKSKVFFRRSHFGLFNSPSASYAASGILATAVHDAVMNPAEVVKQRMQMVFSPYGNSLECVRCIYVREGIRAFYRSYITQLTLNIPYQCSHFVIYELMQDLLNPEHSYNALSHFISGGFAGGVAAAITTPLDCIKTVLNTQQTPQFDSNHRLLYQGPRAASYRGFTDGFRTIYYLRGLRGFFRGLQARVIFQVPSTALSWSAYELCKYILSL</sequence>
<keyword evidence="8" id="KW-0408">Iron</keyword>
<keyword evidence="11 12" id="KW-0472">Membrane</keyword>
<keyword evidence="3 13" id="KW-0813">Transport</keyword>
<evidence type="ECO:0000313" key="14">
    <source>
        <dbReference type="EMBL" id="VDN26727.1"/>
    </source>
</evidence>
<comment type="subcellular location">
    <subcellularLocation>
        <location evidence="1">Mitochondrion inner membrane</location>
        <topology evidence="1">Multi-pass membrane protein</topology>
    </subcellularLocation>
</comment>
<evidence type="ECO:0000256" key="6">
    <source>
        <dbReference type="ARBA" id="ARBA00022792"/>
    </source>
</evidence>
<evidence type="ECO:0000256" key="4">
    <source>
        <dbReference type="ARBA" id="ARBA00022496"/>
    </source>
</evidence>
<dbReference type="GO" id="GO:0015093">
    <property type="term" value="F:ferrous iron transmembrane transporter activity"/>
    <property type="evidence" value="ECO:0007669"/>
    <property type="project" value="TreeGrafter"/>
</dbReference>
<dbReference type="SUPFAM" id="SSF103506">
    <property type="entry name" value="Mitochondrial carrier"/>
    <property type="match status" value="1"/>
</dbReference>
<proteinExistence type="inferred from homology"/>
<protein>
    <submittedName>
        <fullName evidence="16">Mitochondrial carrier protein</fullName>
    </submittedName>
</protein>
<dbReference type="WBParaSite" id="GPUH_0001583701-mRNA-1">
    <property type="protein sequence ID" value="GPUH_0001583701-mRNA-1"/>
    <property type="gene ID" value="GPUH_0001583701"/>
</dbReference>
<reference evidence="16" key="1">
    <citation type="submission" date="2016-06" db="UniProtKB">
        <authorList>
            <consortium name="WormBaseParasite"/>
        </authorList>
    </citation>
    <scope>IDENTIFICATION</scope>
</reference>
<evidence type="ECO:0000256" key="2">
    <source>
        <dbReference type="ARBA" id="ARBA00006375"/>
    </source>
</evidence>
<dbReference type="PROSITE" id="PS50920">
    <property type="entry name" value="SOLCAR"/>
    <property type="match status" value="3"/>
</dbReference>
<reference evidence="14 15" key="2">
    <citation type="submission" date="2018-11" db="EMBL/GenBank/DDBJ databases">
        <authorList>
            <consortium name="Pathogen Informatics"/>
        </authorList>
    </citation>
    <scope>NUCLEOTIDE SEQUENCE [LARGE SCALE GENOMIC DNA]</scope>
</reference>
<evidence type="ECO:0000256" key="13">
    <source>
        <dbReference type="RuleBase" id="RU000488"/>
    </source>
</evidence>
<keyword evidence="4" id="KW-0410">Iron transport</keyword>
<evidence type="ECO:0000256" key="1">
    <source>
        <dbReference type="ARBA" id="ARBA00004448"/>
    </source>
</evidence>
<keyword evidence="6" id="KW-0999">Mitochondrion inner membrane</keyword>
<keyword evidence="5 12" id="KW-0812">Transmembrane</keyword>
<dbReference type="InterPro" id="IPR023395">
    <property type="entry name" value="MCP_dom_sf"/>
</dbReference>
<evidence type="ECO:0000256" key="12">
    <source>
        <dbReference type="PROSITE-ProRule" id="PRU00282"/>
    </source>
</evidence>
<evidence type="ECO:0000256" key="5">
    <source>
        <dbReference type="ARBA" id="ARBA00022692"/>
    </source>
</evidence>
<evidence type="ECO:0000256" key="8">
    <source>
        <dbReference type="ARBA" id="ARBA00023004"/>
    </source>
</evidence>
<feature type="repeat" description="Solcar" evidence="12">
    <location>
        <begin position="111"/>
        <end position="195"/>
    </location>
</feature>
<organism evidence="16">
    <name type="scientific">Gongylonema pulchrum</name>
    <dbReference type="NCBI Taxonomy" id="637853"/>
    <lineage>
        <taxon>Eukaryota</taxon>
        <taxon>Metazoa</taxon>
        <taxon>Ecdysozoa</taxon>
        <taxon>Nematoda</taxon>
        <taxon>Chromadorea</taxon>
        <taxon>Rhabditida</taxon>
        <taxon>Spirurina</taxon>
        <taxon>Spiruromorpha</taxon>
        <taxon>Spiruroidea</taxon>
        <taxon>Gongylonematidae</taxon>
        <taxon>Gongylonema</taxon>
    </lineage>
</organism>
<dbReference type="InterPro" id="IPR018108">
    <property type="entry name" value="MCP_transmembrane"/>
</dbReference>
<dbReference type="PANTHER" id="PTHR45758:SF20">
    <property type="entry name" value="MITOFERRIN-2"/>
    <property type="match status" value="1"/>
</dbReference>